<reference evidence="16" key="2">
    <citation type="submission" date="2025-08" db="UniProtKB">
        <authorList>
            <consortium name="Ensembl"/>
        </authorList>
    </citation>
    <scope>IDENTIFICATION</scope>
</reference>
<evidence type="ECO:0000256" key="4">
    <source>
        <dbReference type="ARBA" id="ARBA00022603"/>
    </source>
</evidence>
<dbReference type="InterPro" id="IPR026610">
    <property type="entry name" value="Hen1"/>
</dbReference>
<evidence type="ECO:0000313" key="17">
    <source>
        <dbReference type="Proteomes" id="UP000694429"/>
    </source>
</evidence>
<evidence type="ECO:0000256" key="10">
    <source>
        <dbReference type="ARBA" id="ARBA00022990"/>
    </source>
</evidence>
<keyword evidence="6" id="KW-0949">S-adenosyl-L-methionine</keyword>
<dbReference type="GO" id="GO:0031047">
    <property type="term" value="P:regulatory ncRNA-mediated gene silencing"/>
    <property type="evidence" value="ECO:0007669"/>
    <property type="project" value="UniProtKB-KW"/>
</dbReference>
<name>A0A8C0RFX0_CANLF</name>
<dbReference type="GO" id="GO:0090486">
    <property type="term" value="F:small RNA 2'-O-methyltransferase activity"/>
    <property type="evidence" value="ECO:0007669"/>
    <property type="project" value="UniProtKB-EC"/>
</dbReference>
<dbReference type="InterPro" id="IPR029063">
    <property type="entry name" value="SAM-dependent_MTases_sf"/>
</dbReference>
<evidence type="ECO:0000313" key="16">
    <source>
        <dbReference type="Ensembl" id="ENSCAFP00030014137.1"/>
    </source>
</evidence>
<keyword evidence="5" id="KW-0808">Transferase</keyword>
<dbReference type="AlphaFoldDB" id="A0A8C0RFX0"/>
<dbReference type="PANTHER" id="PTHR21404">
    <property type="entry name" value="HEN1"/>
    <property type="match status" value="1"/>
</dbReference>
<evidence type="ECO:0000256" key="6">
    <source>
        <dbReference type="ARBA" id="ARBA00022691"/>
    </source>
</evidence>
<proteinExistence type="inferred from homology"/>
<dbReference type="Gene3D" id="3.40.50.150">
    <property type="entry name" value="Vaccinia Virus protein VP39"/>
    <property type="match status" value="1"/>
</dbReference>
<sequence length="390" mass="44840">MEETTREWCSSMVDNCEEVPTKEVIEFRPPLYKQRYFFVKNLVQQHKPKKVADLGFGDILNRLVLKDPFYVFCRSNLSPSVGDYLVPRDLDLTITLYRGSAVQKDSRLVGFDLMTCIELIEHLDSEDLAKFPEVVFGYYSPRIIIISTPNSEFNPLFPASTFRHLDHKFEWNRIQFQTWASDVANLYDYSVEFTGVGSPPAGAEHVGYCTQIGVFQKNEAKATESCISTPEEHVYETVNPCFQVLVDEIFFLQVFTTAYPSLQEKKNLLLVLSAEVLRASNSMRLRFIVDPKKKKVNGRLVPEDSCVPRYGLIVTDAQRAQIESSPKPYCVGKKFYVPLERLITFPKVNRLVDSVERLRSLLSEALKLNRDQSALQVDLHDHYSRTMLSY</sequence>
<evidence type="ECO:0000256" key="13">
    <source>
        <dbReference type="ARBA" id="ARBA00035025"/>
    </source>
</evidence>
<dbReference type="Ensembl" id="ENSCAFT00030016194.1">
    <property type="protein sequence ID" value="ENSCAFP00030014137.1"/>
    <property type="gene ID" value="ENSCAFG00030008672.1"/>
</dbReference>
<comment type="catalytic activity">
    <reaction evidence="14">
        <text>small RNA 3'-end nucleotide + S-adenosyl-L-methionine = small RNA 3'-end 2'-O-methylnucleotide + S-adenosyl-L-homocysteine + H(+)</text>
        <dbReference type="Rhea" id="RHEA:37887"/>
        <dbReference type="Rhea" id="RHEA-COMP:10415"/>
        <dbReference type="Rhea" id="RHEA-COMP:10416"/>
        <dbReference type="ChEBI" id="CHEBI:15378"/>
        <dbReference type="ChEBI" id="CHEBI:57856"/>
        <dbReference type="ChEBI" id="CHEBI:59789"/>
        <dbReference type="ChEBI" id="CHEBI:74896"/>
        <dbReference type="ChEBI" id="CHEBI:74898"/>
        <dbReference type="EC" id="2.1.1.386"/>
    </reaction>
</comment>
<evidence type="ECO:0000256" key="9">
    <source>
        <dbReference type="ARBA" id="ARBA00022884"/>
    </source>
</evidence>
<dbReference type="GO" id="GO:0003723">
    <property type="term" value="F:RNA binding"/>
    <property type="evidence" value="ECO:0007669"/>
    <property type="project" value="UniProtKB-KW"/>
</dbReference>
<protein>
    <recommendedName>
        <fullName evidence="3">Small RNA 2'-O-methyltransferase</fullName>
        <ecNumber evidence="13">2.1.1.386</ecNumber>
    </recommendedName>
    <alternativeName>
        <fullName evidence="12">HEN1 methyltransferase homolog 1</fullName>
    </alternativeName>
</protein>
<evidence type="ECO:0000256" key="11">
    <source>
        <dbReference type="ARBA" id="ARBA00023158"/>
    </source>
</evidence>
<evidence type="ECO:0000256" key="12">
    <source>
        <dbReference type="ARBA" id="ARBA00029981"/>
    </source>
</evidence>
<dbReference type="Proteomes" id="UP000694429">
    <property type="component" value="Chromosome 6"/>
</dbReference>
<dbReference type="FunFam" id="3.40.50.150:FF:000124">
    <property type="entry name" value="HEN methyltransferase 1"/>
    <property type="match status" value="1"/>
</dbReference>
<evidence type="ECO:0000256" key="7">
    <source>
        <dbReference type="ARBA" id="ARBA00022723"/>
    </source>
</evidence>
<comment type="function">
    <text evidence="15">Methyltransferase that adds a 2'-O-methyl group at the 3'-end of piRNAs, a class of 24 to 30 nucleotide RNAs that are generated by a Dicer-independent mechanism and are primarily derived from transposons and other repeated sequence elements. This probably protects the 3'-end of piRNAs from uridylation activity and subsequent degradation. Stabilization of piRNAs is essential for gametogenesis.</text>
</comment>
<keyword evidence="11" id="KW-0943">RNA-mediated gene silencing</keyword>
<dbReference type="GO" id="GO:0046872">
    <property type="term" value="F:metal ion binding"/>
    <property type="evidence" value="ECO:0007669"/>
    <property type="project" value="UniProtKB-KW"/>
</dbReference>
<comment type="similarity">
    <text evidence="2">Belongs to the methyltransferase superfamily. HEN1 family.</text>
</comment>
<keyword evidence="9" id="KW-0694">RNA-binding</keyword>
<keyword evidence="4" id="KW-0489">Methyltransferase</keyword>
<comment type="cofactor">
    <cofactor evidence="1">
        <name>Mg(2+)</name>
        <dbReference type="ChEBI" id="CHEBI:18420"/>
    </cofactor>
</comment>
<reference evidence="16" key="1">
    <citation type="submission" date="2019-03" db="EMBL/GenBank/DDBJ databases">
        <authorList>
            <person name="Warren W.C."/>
            <person name="Johnson G.S."/>
        </authorList>
    </citation>
    <scope>NUCLEOTIDE SEQUENCE [LARGE SCALE GENOMIC DNA]</scope>
    <source>
        <strain evidence="16">Basenji</strain>
    </source>
</reference>
<keyword evidence="10" id="KW-0007">Acetylation</keyword>
<organism evidence="16 17">
    <name type="scientific">Canis lupus familiaris</name>
    <name type="common">Dog</name>
    <name type="synonym">Canis familiaris</name>
    <dbReference type="NCBI Taxonomy" id="9615"/>
    <lineage>
        <taxon>Eukaryota</taxon>
        <taxon>Metazoa</taxon>
        <taxon>Chordata</taxon>
        <taxon>Craniata</taxon>
        <taxon>Vertebrata</taxon>
        <taxon>Euteleostomi</taxon>
        <taxon>Mammalia</taxon>
        <taxon>Eutheria</taxon>
        <taxon>Laurasiatheria</taxon>
        <taxon>Carnivora</taxon>
        <taxon>Caniformia</taxon>
        <taxon>Canidae</taxon>
        <taxon>Canis</taxon>
    </lineage>
</organism>
<evidence type="ECO:0000256" key="3">
    <source>
        <dbReference type="ARBA" id="ARBA00021330"/>
    </source>
</evidence>
<dbReference type="EC" id="2.1.1.386" evidence="13"/>
<evidence type="ECO:0000256" key="2">
    <source>
        <dbReference type="ARBA" id="ARBA00009026"/>
    </source>
</evidence>
<evidence type="ECO:0000256" key="14">
    <source>
        <dbReference type="ARBA" id="ARBA00048418"/>
    </source>
</evidence>
<accession>A0A8C0RFX0</accession>
<evidence type="ECO:0000256" key="15">
    <source>
        <dbReference type="ARBA" id="ARBA00053983"/>
    </source>
</evidence>
<evidence type="ECO:0000256" key="1">
    <source>
        <dbReference type="ARBA" id="ARBA00001946"/>
    </source>
</evidence>
<evidence type="ECO:0000256" key="5">
    <source>
        <dbReference type="ARBA" id="ARBA00022679"/>
    </source>
</evidence>
<evidence type="ECO:0000256" key="8">
    <source>
        <dbReference type="ARBA" id="ARBA00022842"/>
    </source>
</evidence>
<keyword evidence="7" id="KW-0479">Metal-binding</keyword>
<dbReference type="PANTHER" id="PTHR21404:SF3">
    <property type="entry name" value="SMALL RNA 2'-O-METHYLTRANSFERASE"/>
    <property type="match status" value="1"/>
</dbReference>
<dbReference type="GO" id="GO:0001510">
    <property type="term" value="P:RNA methylation"/>
    <property type="evidence" value="ECO:0007669"/>
    <property type="project" value="InterPro"/>
</dbReference>
<keyword evidence="8" id="KW-0460">Magnesium</keyword>